<name>A0ABX2PJH9_9RHOB</name>
<reference evidence="2 3" key="1">
    <citation type="submission" date="2020-04" db="EMBL/GenBank/DDBJ databases">
        <title>Donghicola sp., a member of the Rhodobacteraceae family isolated from mangrove forest in Thailand.</title>
        <authorList>
            <person name="Charoenyingcharoen P."/>
            <person name="Yukphan P."/>
        </authorList>
    </citation>
    <scope>NUCLEOTIDE SEQUENCE [LARGE SCALE GENOMIC DNA]</scope>
    <source>
        <strain evidence="2 3">C2-DW-16</strain>
    </source>
</reference>
<accession>A0ABX2PJH9</accession>
<organism evidence="2 3">
    <name type="scientific">Donghicola mangrovi</name>
    <dbReference type="NCBI Taxonomy" id="2729614"/>
    <lineage>
        <taxon>Bacteria</taxon>
        <taxon>Pseudomonadati</taxon>
        <taxon>Pseudomonadota</taxon>
        <taxon>Alphaproteobacteria</taxon>
        <taxon>Rhodobacterales</taxon>
        <taxon>Roseobacteraceae</taxon>
        <taxon>Donghicola</taxon>
    </lineage>
</organism>
<dbReference type="RefSeq" id="WP_176855843.1">
    <property type="nucleotide sequence ID" value="NZ_JABCJD010000011.1"/>
</dbReference>
<evidence type="ECO:0000313" key="3">
    <source>
        <dbReference type="Proteomes" id="UP000523601"/>
    </source>
</evidence>
<dbReference type="Proteomes" id="UP000523601">
    <property type="component" value="Unassembled WGS sequence"/>
</dbReference>
<comment type="caution">
    <text evidence="2">The sequence shown here is derived from an EMBL/GenBank/DDBJ whole genome shotgun (WGS) entry which is preliminary data.</text>
</comment>
<sequence>MRPYTAVICTLLAGPALAECATDDTYFYCPTQGGTTPVRLCTTDPLNAELTIGRQTVAIDLASMRPTLPSDGPESYRAIDFHDPLSGQAFRVWATGLPVGFPEMNGGFEITEGKSVVDSARCDPDGPVMDRLTELFVLIDDAQVSP</sequence>
<feature type="signal peptide" evidence="1">
    <location>
        <begin position="1"/>
        <end position="18"/>
    </location>
</feature>
<dbReference type="EMBL" id="JABCJD010000011">
    <property type="protein sequence ID" value="NVO29152.1"/>
    <property type="molecule type" value="Genomic_DNA"/>
</dbReference>
<evidence type="ECO:0000313" key="2">
    <source>
        <dbReference type="EMBL" id="NVO29152.1"/>
    </source>
</evidence>
<evidence type="ECO:0000256" key="1">
    <source>
        <dbReference type="SAM" id="SignalP"/>
    </source>
</evidence>
<keyword evidence="1" id="KW-0732">Signal</keyword>
<gene>
    <name evidence="2" type="ORF">HJ526_17140</name>
</gene>
<keyword evidence="3" id="KW-1185">Reference proteome</keyword>
<proteinExistence type="predicted"/>
<protein>
    <recommendedName>
        <fullName evidence="4">Secreted protein</fullName>
    </recommendedName>
</protein>
<evidence type="ECO:0008006" key="4">
    <source>
        <dbReference type="Google" id="ProtNLM"/>
    </source>
</evidence>
<feature type="chain" id="PRO_5045185872" description="Secreted protein" evidence="1">
    <location>
        <begin position="19"/>
        <end position="146"/>
    </location>
</feature>